<evidence type="ECO:0000256" key="1">
    <source>
        <dbReference type="ARBA" id="ARBA00004123"/>
    </source>
</evidence>
<keyword evidence="2" id="KW-0805">Transcription regulation</keyword>
<organism evidence="7 8">
    <name type="scientific">Ziziphus jujuba</name>
    <name type="common">Chinese jujube</name>
    <name type="synonym">Ziziphus sativa</name>
    <dbReference type="NCBI Taxonomy" id="326968"/>
    <lineage>
        <taxon>Eukaryota</taxon>
        <taxon>Viridiplantae</taxon>
        <taxon>Streptophyta</taxon>
        <taxon>Embryophyta</taxon>
        <taxon>Tracheophyta</taxon>
        <taxon>Spermatophyta</taxon>
        <taxon>Magnoliopsida</taxon>
        <taxon>eudicotyledons</taxon>
        <taxon>Gunneridae</taxon>
        <taxon>Pentapetalae</taxon>
        <taxon>rosids</taxon>
        <taxon>fabids</taxon>
        <taxon>Rosales</taxon>
        <taxon>Rhamnaceae</taxon>
        <taxon>Paliureae</taxon>
        <taxon>Ziziphus</taxon>
    </lineage>
</organism>
<dbReference type="GeneID" id="107411049"/>
<evidence type="ECO:0000256" key="4">
    <source>
        <dbReference type="ARBA" id="ARBA00023163"/>
    </source>
</evidence>
<keyword evidence="4" id="KW-0804">Transcription</keyword>
<keyword evidence="7" id="KW-1185">Reference proteome</keyword>
<comment type="subcellular location">
    <subcellularLocation>
        <location evidence="1">Nucleus</location>
    </subcellularLocation>
</comment>
<evidence type="ECO:0000256" key="3">
    <source>
        <dbReference type="ARBA" id="ARBA00023125"/>
    </source>
</evidence>
<dbReference type="PROSITE" id="PS50982">
    <property type="entry name" value="MBD"/>
    <property type="match status" value="1"/>
</dbReference>
<proteinExistence type="predicted"/>
<gene>
    <name evidence="8" type="primary">LOC107411049</name>
</gene>
<dbReference type="InterPro" id="IPR001739">
    <property type="entry name" value="Methyl_CpG_DNA-bd"/>
</dbReference>
<dbReference type="Proteomes" id="UP001652623">
    <property type="component" value="Chromosome 10"/>
</dbReference>
<reference evidence="8" key="1">
    <citation type="submission" date="2025-08" db="UniProtKB">
        <authorList>
            <consortium name="RefSeq"/>
        </authorList>
    </citation>
    <scope>IDENTIFICATION</scope>
    <source>
        <tissue evidence="8">Seedling</tissue>
    </source>
</reference>
<dbReference type="SUPFAM" id="SSF54171">
    <property type="entry name" value="DNA-binding domain"/>
    <property type="match status" value="1"/>
</dbReference>
<feature type="domain" description="MBD" evidence="6">
    <location>
        <begin position="7"/>
        <end position="83"/>
    </location>
</feature>
<keyword evidence="3" id="KW-0238">DNA-binding</keyword>
<evidence type="ECO:0000256" key="5">
    <source>
        <dbReference type="ARBA" id="ARBA00023242"/>
    </source>
</evidence>
<evidence type="ECO:0000313" key="8">
    <source>
        <dbReference type="RefSeq" id="XP_048325040.2"/>
    </source>
</evidence>
<dbReference type="RefSeq" id="XP_048325040.2">
    <property type="nucleotide sequence ID" value="XM_048469083.2"/>
</dbReference>
<dbReference type="InterPro" id="IPR016177">
    <property type="entry name" value="DNA-bd_dom_sf"/>
</dbReference>
<evidence type="ECO:0000259" key="6">
    <source>
        <dbReference type="PROSITE" id="PS50982"/>
    </source>
</evidence>
<protein>
    <submittedName>
        <fullName evidence="8">Methyl-CpG-binding domain-containing protein 6</fullName>
    </submittedName>
</protein>
<evidence type="ECO:0000256" key="2">
    <source>
        <dbReference type="ARBA" id="ARBA00023015"/>
    </source>
</evidence>
<keyword evidence="5" id="KW-0539">Nucleus</keyword>
<evidence type="ECO:0000313" key="7">
    <source>
        <dbReference type="Proteomes" id="UP001652623"/>
    </source>
</evidence>
<sequence>MPSTGEKSVCSYSTLTLPDDWSVVEKQRCSLAASPGRVDKYYYEPGTGKTFRSLISVYKYLREGKTDTPMTKKLRADNKSSMQIIPYTIRSNSSFILPDD</sequence>
<accession>A0ABM3IBJ3</accession>
<dbReference type="Pfam" id="PF01429">
    <property type="entry name" value="MBD"/>
    <property type="match status" value="1"/>
</dbReference>
<name>A0ABM3IBJ3_ZIZJJ</name>
<dbReference type="Gene3D" id="3.30.890.10">
    <property type="entry name" value="Methyl-cpg-binding Protein 2, Chain A"/>
    <property type="match status" value="1"/>
</dbReference>